<dbReference type="RefSeq" id="WP_037443899.1">
    <property type="nucleotide sequence ID" value="NZ_JNFF01000111.1"/>
</dbReference>
<dbReference type="AlphaFoldDB" id="A0A081PD09"/>
<dbReference type="InterPro" id="IPR004465">
    <property type="entry name" value="RNR_NrdI"/>
</dbReference>
<dbReference type="Gene3D" id="3.40.50.360">
    <property type="match status" value="1"/>
</dbReference>
<dbReference type="GO" id="GO:0010181">
    <property type="term" value="F:FMN binding"/>
    <property type="evidence" value="ECO:0007669"/>
    <property type="project" value="InterPro"/>
</dbReference>
<dbReference type="PIRSF" id="PIRSF005087">
    <property type="entry name" value="NrdI"/>
    <property type="match status" value="1"/>
</dbReference>
<proteinExistence type="predicted"/>
<evidence type="ECO:0000313" key="2">
    <source>
        <dbReference type="Proteomes" id="UP000028007"/>
    </source>
</evidence>
<dbReference type="SUPFAM" id="SSF52218">
    <property type="entry name" value="Flavoproteins"/>
    <property type="match status" value="1"/>
</dbReference>
<comment type="caution">
    <text evidence="1">The sequence shown here is derived from an EMBL/GenBank/DDBJ whole genome shotgun (WGS) entry which is preliminary data.</text>
</comment>
<dbReference type="NCBIfam" id="TIGR00333">
    <property type="entry name" value="nrdI"/>
    <property type="match status" value="1"/>
</dbReference>
<evidence type="ECO:0000313" key="1">
    <source>
        <dbReference type="EMBL" id="KEQ28582.1"/>
    </source>
</evidence>
<sequence>MNWIYYDSKTGNVERFVNRLKNERDWIIQKIGSGYEPSQPGHLITYTTGFGEVPLSTMHFLQQYSHLIRTVSCSGNKNWGPNFALAASKIAAEFNLPVILQFELSGTRNDIERFIEKIEG</sequence>
<dbReference type="Proteomes" id="UP000028007">
    <property type="component" value="Unassembled WGS sequence"/>
</dbReference>
<reference evidence="1 2" key="1">
    <citation type="journal article" date="1992" name="Int. J. Syst. Bacteriol.">
        <title>Sphingobacterium antarcticus sp. nov. a Psychrotrophic Bacterium from the Soils of Schirmacher Oasis, Antarctica.</title>
        <authorList>
            <person name="Shivaji S."/>
            <person name="Ray M.K."/>
            <person name="Rao N.S."/>
            <person name="Saiserr L."/>
            <person name="Jagannadham M.V."/>
            <person name="Kumar G.S."/>
            <person name="Reddy G."/>
            <person name="Bhargava P.M."/>
        </authorList>
    </citation>
    <scope>NUCLEOTIDE SEQUENCE [LARGE SCALE GENOMIC DNA]</scope>
    <source>
        <strain evidence="1 2">4BY</strain>
    </source>
</reference>
<name>A0A081PD09_9SPHI</name>
<gene>
    <name evidence="1" type="ORF">N180_12325</name>
</gene>
<dbReference type="InterPro" id="IPR029039">
    <property type="entry name" value="Flavoprotein-like_sf"/>
</dbReference>
<protein>
    <submittedName>
        <fullName evidence="1">Ribonucleotide reductase</fullName>
    </submittedName>
</protein>
<dbReference type="EMBL" id="JNFF01000111">
    <property type="protein sequence ID" value="KEQ28582.1"/>
    <property type="molecule type" value="Genomic_DNA"/>
</dbReference>
<dbReference type="eggNOG" id="COG1780">
    <property type="taxonomic scope" value="Bacteria"/>
</dbReference>
<dbReference type="PANTHER" id="PTHR37297:SF1">
    <property type="entry name" value="PROTEIN NRDI"/>
    <property type="match status" value="1"/>
</dbReference>
<accession>A0A081PD09</accession>
<dbReference type="Pfam" id="PF07972">
    <property type="entry name" value="Flavodoxin_NdrI"/>
    <property type="match status" value="1"/>
</dbReference>
<keyword evidence="2" id="KW-1185">Reference proteome</keyword>
<dbReference type="OrthoDB" id="350535at2"/>
<organism evidence="1 2">
    <name type="scientific">Pedobacter antarcticus 4BY</name>
    <dbReference type="NCBI Taxonomy" id="1358423"/>
    <lineage>
        <taxon>Bacteria</taxon>
        <taxon>Pseudomonadati</taxon>
        <taxon>Bacteroidota</taxon>
        <taxon>Sphingobacteriia</taxon>
        <taxon>Sphingobacteriales</taxon>
        <taxon>Sphingobacteriaceae</taxon>
        <taxon>Pedobacter</taxon>
    </lineage>
</organism>
<dbReference type="PANTHER" id="PTHR37297">
    <property type="entry name" value="PROTEIN NRDI"/>
    <property type="match status" value="1"/>
</dbReference>